<evidence type="ECO:0000313" key="2">
    <source>
        <dbReference type="EMBL" id="BCG24719.1"/>
    </source>
</evidence>
<evidence type="ECO:0000313" key="5">
    <source>
        <dbReference type="Proteomes" id="UP001054892"/>
    </source>
</evidence>
<evidence type="ECO:0000313" key="4">
    <source>
        <dbReference type="Proteomes" id="UP000509383"/>
    </source>
</evidence>
<dbReference type="KEGG" id="ptw:TUM18999_29100"/>
<reference evidence="2 4" key="1">
    <citation type="submission" date="2020-05" db="EMBL/GenBank/DDBJ databases">
        <title>Characterization of novel class B3 metallo-beta-lactamase from novel Pseudomonas species.</title>
        <authorList>
            <person name="Yamada K."/>
            <person name="Aoki K."/>
            <person name="Ishii Y."/>
        </authorList>
    </citation>
    <scope>NUCLEOTIDE SEQUENCE [LARGE SCALE GENOMIC DNA]</scope>
    <source>
        <strain evidence="2 4">TUM18999</strain>
        <strain evidence="3 5">TUM20286</strain>
    </source>
</reference>
<gene>
    <name evidence="2" type="ORF">TUM18999_29100</name>
    <name evidence="3" type="ORF">TUM20286_16740</name>
</gene>
<dbReference type="AlphaFoldDB" id="A0A6J4E5Z5"/>
<evidence type="ECO:0008006" key="6">
    <source>
        <dbReference type="Google" id="ProtNLM"/>
    </source>
</evidence>
<protein>
    <recommendedName>
        <fullName evidence="6">Protein activator of alkane oxidation PraB</fullName>
    </recommendedName>
</protein>
<dbReference type="Proteomes" id="UP000509383">
    <property type="component" value="Chromosome"/>
</dbReference>
<proteinExistence type="predicted"/>
<feature type="signal peptide" evidence="1">
    <location>
        <begin position="1"/>
        <end position="25"/>
    </location>
</feature>
<dbReference type="EMBL" id="BQKM01000003">
    <property type="protein sequence ID" value="GJN51922.1"/>
    <property type="molecule type" value="Genomic_DNA"/>
</dbReference>
<organism evidence="2 4">
    <name type="scientific">Pseudomonas tohonis</name>
    <dbReference type="NCBI Taxonomy" id="2725477"/>
    <lineage>
        <taxon>Bacteria</taxon>
        <taxon>Pseudomonadati</taxon>
        <taxon>Pseudomonadota</taxon>
        <taxon>Gammaproteobacteria</taxon>
        <taxon>Pseudomonadales</taxon>
        <taxon>Pseudomonadaceae</taxon>
        <taxon>Pseudomonas</taxon>
    </lineage>
</organism>
<keyword evidence="1" id="KW-0732">Signal</keyword>
<keyword evidence="5" id="KW-1185">Reference proteome</keyword>
<evidence type="ECO:0000313" key="3">
    <source>
        <dbReference type="EMBL" id="GJN51922.1"/>
    </source>
</evidence>
<evidence type="ECO:0000256" key="1">
    <source>
        <dbReference type="SAM" id="SignalP"/>
    </source>
</evidence>
<name>A0A6J4E5Z5_9PSED</name>
<dbReference type="EMBL" id="AP023189">
    <property type="protein sequence ID" value="BCG24719.1"/>
    <property type="molecule type" value="Genomic_DNA"/>
</dbReference>
<sequence length="156" mass="15498">MNPYGTALKILALLGLGIWSLASSAFTPWGPFTATGPLTVKYNPALPAATCTLTVHGLANGGVAQLHAATIGGANPICSTVAAQGLPWGWQPTSATAVNFSGMSIRIGTVTCGTGATVLATSWSNAGNSLSASSQPLGGCTLQSLTLTTSPALTLP</sequence>
<dbReference type="RefSeq" id="WP_173175896.1">
    <property type="nucleotide sequence ID" value="NZ_AP023189.1"/>
</dbReference>
<dbReference type="Proteomes" id="UP001054892">
    <property type="component" value="Unassembled WGS sequence"/>
</dbReference>
<feature type="chain" id="PRO_5027089861" description="Protein activator of alkane oxidation PraB" evidence="1">
    <location>
        <begin position="26"/>
        <end position="156"/>
    </location>
</feature>
<accession>A0A6J4E5Z5</accession>